<evidence type="ECO:0000313" key="3">
    <source>
        <dbReference type="Proteomes" id="UP000449547"/>
    </source>
</evidence>
<protein>
    <submittedName>
        <fullName evidence="2">Uncharacterized protein</fullName>
    </submittedName>
</protein>
<accession>A0A642UWV0</accession>
<name>A0A642UWV0_DIURU</name>
<evidence type="ECO:0000256" key="1">
    <source>
        <dbReference type="SAM" id="MobiDB-lite"/>
    </source>
</evidence>
<dbReference type="RefSeq" id="XP_034013249.1">
    <property type="nucleotide sequence ID" value="XM_034154519.1"/>
</dbReference>
<dbReference type="OrthoDB" id="4087488at2759"/>
<organism evidence="2 3">
    <name type="scientific">Diutina rugosa</name>
    <name type="common">Yeast</name>
    <name type="synonym">Candida rugosa</name>
    <dbReference type="NCBI Taxonomy" id="5481"/>
    <lineage>
        <taxon>Eukaryota</taxon>
        <taxon>Fungi</taxon>
        <taxon>Dikarya</taxon>
        <taxon>Ascomycota</taxon>
        <taxon>Saccharomycotina</taxon>
        <taxon>Pichiomycetes</taxon>
        <taxon>Debaryomycetaceae</taxon>
        <taxon>Diutina</taxon>
    </lineage>
</organism>
<feature type="compositionally biased region" description="Low complexity" evidence="1">
    <location>
        <begin position="120"/>
        <end position="145"/>
    </location>
</feature>
<evidence type="ECO:0000313" key="2">
    <source>
        <dbReference type="EMBL" id="KAA8904343.1"/>
    </source>
</evidence>
<dbReference type="VEuPathDB" id="FungiDB:DIURU_001924"/>
<keyword evidence="3" id="KW-1185">Reference proteome</keyword>
<feature type="region of interest" description="Disordered" evidence="1">
    <location>
        <begin position="97"/>
        <end position="145"/>
    </location>
</feature>
<reference evidence="2 3" key="1">
    <citation type="submission" date="2019-07" db="EMBL/GenBank/DDBJ databases">
        <title>Genome assembly of two rare yeast pathogens: Diutina rugosa and Trichomonascus ciferrii.</title>
        <authorList>
            <person name="Mixao V."/>
            <person name="Saus E."/>
            <person name="Hansen A."/>
            <person name="Lass-Flor C."/>
            <person name="Gabaldon T."/>
        </authorList>
    </citation>
    <scope>NUCLEOTIDE SEQUENCE [LARGE SCALE GENOMIC DNA]</scope>
    <source>
        <strain evidence="2 3">CBS 613</strain>
    </source>
</reference>
<dbReference type="GeneID" id="54780575"/>
<dbReference type="AlphaFoldDB" id="A0A642UWV0"/>
<sequence>MTTLHTTVPQRLDPKINSASAQSKRQLYTESSATTTLINDDAPTIDNCDSLNLDLHIDLGSMLDDLKLGEDTFQERPIDDDKANDADYSLPSPDDMHERDIHSTHSINTSHSTKTHHTRNTQTTAYSKTSVKTQGTTQTSKTQRTMASLQGVGRNLKRYSMFKQEPDHHSDVVSRERSYKRFSFGGTLKRIKSNRLIEEAFSVPNASRDRSLVGGNPLVSRESQQNDRHAPYWKYHVLRYGSDLYLTTNPDTEHLYCRNGPGFYVEVLYFDKSASPDPSLGFNLIFKDMTSFESSSRDAQNPVMVITKKPQYQGGYFAISIPTKSRLMKQAPFSMSQVSQTSLSHTSHFRTSTTLSSATSYNGLLIPKEIPSKYCPPGAAEAQLPRLNFEYRDFNNLRWNVGSIPRFRSSGIALRTRSWVSGLIGGRSNEESQSCYVGKRNVYFHQNYIVDGDDDDNSAALLYKESDPAAVHTDDGHTKFPPVLAVFRPNDQKLHKKISRHLKRNRLPGSSNYVSSKFRGRDMEEDLGVGSSVTKYFTGGDGLYYVQHPQDDTPDDDKLGWITVYEDDRVFRPDNTIMFDIVVGLTLAVGLHAKE</sequence>
<proteinExistence type="predicted"/>
<gene>
    <name evidence="2" type="ORF">DIURU_001924</name>
</gene>
<dbReference type="Proteomes" id="UP000449547">
    <property type="component" value="Unassembled WGS sequence"/>
</dbReference>
<dbReference type="EMBL" id="SWFT01000059">
    <property type="protein sequence ID" value="KAA8904343.1"/>
    <property type="molecule type" value="Genomic_DNA"/>
</dbReference>
<comment type="caution">
    <text evidence="2">The sequence shown here is derived from an EMBL/GenBank/DDBJ whole genome shotgun (WGS) entry which is preliminary data.</text>
</comment>